<dbReference type="EMBL" id="CM047743">
    <property type="protein sequence ID" value="KAJ0031016.1"/>
    <property type="molecule type" value="Genomic_DNA"/>
</dbReference>
<keyword evidence="2" id="KW-1185">Reference proteome</keyword>
<accession>A0ACC0Y984</accession>
<protein>
    <submittedName>
        <fullName evidence="1">Uncharacterized protein</fullName>
    </submittedName>
</protein>
<gene>
    <name evidence="1" type="ORF">Pint_13123</name>
</gene>
<name>A0ACC0Y984_9ROSI</name>
<proteinExistence type="predicted"/>
<comment type="caution">
    <text evidence="1">The sequence shown here is derived from an EMBL/GenBank/DDBJ whole genome shotgun (WGS) entry which is preliminary data.</text>
</comment>
<organism evidence="1 2">
    <name type="scientific">Pistacia integerrima</name>
    <dbReference type="NCBI Taxonomy" id="434235"/>
    <lineage>
        <taxon>Eukaryota</taxon>
        <taxon>Viridiplantae</taxon>
        <taxon>Streptophyta</taxon>
        <taxon>Embryophyta</taxon>
        <taxon>Tracheophyta</taxon>
        <taxon>Spermatophyta</taxon>
        <taxon>Magnoliopsida</taxon>
        <taxon>eudicotyledons</taxon>
        <taxon>Gunneridae</taxon>
        <taxon>Pentapetalae</taxon>
        <taxon>rosids</taxon>
        <taxon>malvids</taxon>
        <taxon>Sapindales</taxon>
        <taxon>Anacardiaceae</taxon>
        <taxon>Pistacia</taxon>
    </lineage>
</organism>
<evidence type="ECO:0000313" key="2">
    <source>
        <dbReference type="Proteomes" id="UP001163603"/>
    </source>
</evidence>
<sequence length="182" mass="20373">MACFPYKTSITSQFIIVPGSSHSPVRFNRSLSSWSRITCQKMSCSTESVVPTLRTVTISYSELKAILIFFWSRLKQDKNADLSMKIEQGFGPDGLGILSVTDVPGFSSLRQNLLHLAPRLASLPEEVKKDLEDHHSRYNFGWSHGKEKLESGKPGRHVEGFLLCKSSIGCTYNRAIFDTTVN</sequence>
<evidence type="ECO:0000313" key="1">
    <source>
        <dbReference type="EMBL" id="KAJ0031016.1"/>
    </source>
</evidence>
<reference evidence="2" key="1">
    <citation type="journal article" date="2023" name="G3 (Bethesda)">
        <title>Genome assembly and association tests identify interacting loci associated with vigor, precocity, and sex in interspecific pistachio rootstocks.</title>
        <authorList>
            <person name="Palmer W."/>
            <person name="Jacygrad E."/>
            <person name="Sagayaradj S."/>
            <person name="Cavanaugh K."/>
            <person name="Han R."/>
            <person name="Bertier L."/>
            <person name="Beede B."/>
            <person name="Kafkas S."/>
            <person name="Golino D."/>
            <person name="Preece J."/>
            <person name="Michelmore R."/>
        </authorList>
    </citation>
    <scope>NUCLEOTIDE SEQUENCE [LARGE SCALE GENOMIC DNA]</scope>
</reference>
<dbReference type="Proteomes" id="UP001163603">
    <property type="component" value="Chromosome 8"/>
</dbReference>